<evidence type="ECO:0000313" key="3">
    <source>
        <dbReference type="Proteomes" id="UP000030689"/>
    </source>
</evidence>
<feature type="compositionally biased region" description="Basic and acidic residues" evidence="1">
    <location>
        <begin position="103"/>
        <end position="132"/>
    </location>
</feature>
<proteinExistence type="predicted"/>
<dbReference type="KEGG" id="eus:EUTSA_v10024034mg"/>
<reference evidence="2 3" key="1">
    <citation type="journal article" date="2013" name="Front. Plant Sci.">
        <title>The Reference Genome of the Halophytic Plant Eutrema salsugineum.</title>
        <authorList>
            <person name="Yang R."/>
            <person name="Jarvis D.E."/>
            <person name="Chen H."/>
            <person name="Beilstein M.A."/>
            <person name="Grimwood J."/>
            <person name="Jenkins J."/>
            <person name="Shu S."/>
            <person name="Prochnik S."/>
            <person name="Xin M."/>
            <person name="Ma C."/>
            <person name="Schmutz J."/>
            <person name="Wing R.A."/>
            <person name="Mitchell-Olds T."/>
            <person name="Schumaker K.S."/>
            <person name="Wang X."/>
        </authorList>
    </citation>
    <scope>NUCLEOTIDE SEQUENCE [LARGE SCALE GENOMIC DNA]</scope>
</reference>
<dbReference type="EMBL" id="KI517881">
    <property type="protein sequence ID" value="ESQ29317.1"/>
    <property type="molecule type" value="Genomic_DNA"/>
</dbReference>
<gene>
    <name evidence="2" type="ORF">EUTSA_v10024034mg</name>
</gene>
<feature type="region of interest" description="Disordered" evidence="1">
    <location>
        <begin position="58"/>
        <end position="168"/>
    </location>
</feature>
<keyword evidence="3" id="KW-1185">Reference proteome</keyword>
<evidence type="ECO:0000256" key="1">
    <source>
        <dbReference type="SAM" id="MobiDB-lite"/>
    </source>
</evidence>
<name>V4KHI7_EUTSA</name>
<organism evidence="2 3">
    <name type="scientific">Eutrema salsugineum</name>
    <name type="common">Saltwater cress</name>
    <name type="synonym">Sisymbrium salsugineum</name>
    <dbReference type="NCBI Taxonomy" id="72664"/>
    <lineage>
        <taxon>Eukaryota</taxon>
        <taxon>Viridiplantae</taxon>
        <taxon>Streptophyta</taxon>
        <taxon>Embryophyta</taxon>
        <taxon>Tracheophyta</taxon>
        <taxon>Spermatophyta</taxon>
        <taxon>Magnoliopsida</taxon>
        <taxon>eudicotyledons</taxon>
        <taxon>Gunneridae</taxon>
        <taxon>Pentapetalae</taxon>
        <taxon>rosids</taxon>
        <taxon>malvids</taxon>
        <taxon>Brassicales</taxon>
        <taxon>Brassicaceae</taxon>
        <taxon>Eutremeae</taxon>
        <taxon>Eutrema</taxon>
    </lineage>
</organism>
<evidence type="ECO:0000313" key="2">
    <source>
        <dbReference type="EMBL" id="ESQ29317.1"/>
    </source>
</evidence>
<accession>V4KHI7</accession>
<protein>
    <submittedName>
        <fullName evidence="2">Uncharacterized protein</fullName>
    </submittedName>
</protein>
<dbReference type="Proteomes" id="UP000030689">
    <property type="component" value="Unassembled WGS sequence"/>
</dbReference>
<feature type="compositionally biased region" description="Basic and acidic residues" evidence="1">
    <location>
        <begin position="80"/>
        <end position="93"/>
    </location>
</feature>
<dbReference type="Gramene" id="ESQ29317">
    <property type="protein sequence ID" value="ESQ29317"/>
    <property type="gene ID" value="EUTSA_v10024034mg"/>
</dbReference>
<feature type="compositionally biased region" description="Polar residues" evidence="1">
    <location>
        <begin position="145"/>
        <end position="154"/>
    </location>
</feature>
<sequence length="242" mass="26931">MDSAFGTSHKCVKLTFAAKPESLNLVTLESDVEREPLPPPIFVLTKSSMKGSKMVEKFTRSSGNKPGVILPLAGNKTHLRRDGRDNDNTHLWEDEGDNEDLGSEEKARSFFDRRNAGREHPKTLLREFEEKRRKNNGRPSKNMDQRPNNSQSIQEKPKPIPSKEAMENPMLDMSIKNIGKMLFIGPCSIGVPNSITSKPMSRPKIGETSGTAAKTLPEAKLSLVAWTKVLGGDRRRSICGFT</sequence>
<dbReference type="AlphaFoldDB" id="V4KHI7"/>